<reference evidence="1" key="1">
    <citation type="journal article" date="2019" name="Sci. Rep.">
        <title>Draft genome of Tanacetum cinerariifolium, the natural source of mosquito coil.</title>
        <authorList>
            <person name="Yamashiro T."/>
            <person name="Shiraishi A."/>
            <person name="Satake H."/>
            <person name="Nakayama K."/>
        </authorList>
    </citation>
    <scope>NUCLEOTIDE SEQUENCE</scope>
</reference>
<dbReference type="EMBL" id="BKCJ011088545">
    <property type="protein sequence ID" value="GFC83260.1"/>
    <property type="molecule type" value="Genomic_DNA"/>
</dbReference>
<evidence type="ECO:0000313" key="1">
    <source>
        <dbReference type="EMBL" id="GFC83260.1"/>
    </source>
</evidence>
<name>A0A699RA24_TANCI</name>
<gene>
    <name evidence="1" type="ORF">Tci_855230</name>
</gene>
<dbReference type="AlphaFoldDB" id="A0A699RA24"/>
<comment type="caution">
    <text evidence="1">The sequence shown here is derived from an EMBL/GenBank/DDBJ whole genome shotgun (WGS) entry which is preliminary data.</text>
</comment>
<proteinExistence type="predicted"/>
<organism evidence="1">
    <name type="scientific">Tanacetum cinerariifolium</name>
    <name type="common">Dalmatian daisy</name>
    <name type="synonym">Chrysanthemum cinerariifolium</name>
    <dbReference type="NCBI Taxonomy" id="118510"/>
    <lineage>
        <taxon>Eukaryota</taxon>
        <taxon>Viridiplantae</taxon>
        <taxon>Streptophyta</taxon>
        <taxon>Embryophyta</taxon>
        <taxon>Tracheophyta</taxon>
        <taxon>Spermatophyta</taxon>
        <taxon>Magnoliopsida</taxon>
        <taxon>eudicotyledons</taxon>
        <taxon>Gunneridae</taxon>
        <taxon>Pentapetalae</taxon>
        <taxon>asterids</taxon>
        <taxon>campanulids</taxon>
        <taxon>Asterales</taxon>
        <taxon>Asteraceae</taxon>
        <taxon>Asteroideae</taxon>
        <taxon>Anthemideae</taxon>
        <taxon>Anthemidinae</taxon>
        <taxon>Tanacetum</taxon>
    </lineage>
</organism>
<protein>
    <submittedName>
        <fullName evidence="1">Uncharacterized protein</fullName>
    </submittedName>
</protein>
<feature type="non-terminal residue" evidence="1">
    <location>
        <position position="1"/>
    </location>
</feature>
<accession>A0A699RA24</accession>
<sequence>SFPGDLSSGNICHCGTYFLTGHYVGPTFSPGIVAGEGIPYERSPATILRRQVAGETRPQRQVIGETLDLSLGKRLNVVVSIHTKG</sequence>